<evidence type="ECO:0000313" key="1">
    <source>
        <dbReference type="EMBL" id="AKD04080.1"/>
    </source>
</evidence>
<name>A0A0E3ZHG9_9BACT</name>
<reference evidence="1 2" key="1">
    <citation type="journal article" date="2015" name="Sci. Rep.">
        <title>Unraveling adaptation of Pontibacter korlensis to radiation and infertility in desert through complete genome and comparative transcriptomic analysis.</title>
        <authorList>
            <person name="Dai J."/>
            <person name="Dai W."/>
            <person name="Qiu C."/>
            <person name="Yang Z."/>
            <person name="Zhang Y."/>
            <person name="Zhou M."/>
            <person name="Zhang L."/>
            <person name="Fang C."/>
            <person name="Gao Q."/>
            <person name="Yang Q."/>
            <person name="Li X."/>
            <person name="Wang Z."/>
            <person name="Wang Z."/>
            <person name="Jia Z."/>
            <person name="Chen X."/>
        </authorList>
    </citation>
    <scope>NUCLEOTIDE SEQUENCE [LARGE SCALE GENOMIC DNA]</scope>
    <source>
        <strain evidence="1 2">X14-1T</strain>
    </source>
</reference>
<accession>A0A0E3ZHG9</accession>
<keyword evidence="2" id="KW-1185">Reference proteome</keyword>
<dbReference type="STRING" id="400092.PKOR_14485"/>
<dbReference type="Proteomes" id="UP000033109">
    <property type="component" value="Chromosome"/>
</dbReference>
<dbReference type="AlphaFoldDB" id="A0A0E3ZHG9"/>
<sequence length="86" mass="9452">MGQQDHTTGRVYSLNVSKGLAAKAPVTDFTPSLTFRPNCKAQVIMSETLTKSIQALPDKRQHTLICTMYGVVLSADLTNILFKLLL</sequence>
<proteinExistence type="predicted"/>
<gene>
    <name evidence="1" type="ORF">PKOR_14485</name>
</gene>
<evidence type="ECO:0000313" key="2">
    <source>
        <dbReference type="Proteomes" id="UP000033109"/>
    </source>
</evidence>
<protein>
    <submittedName>
        <fullName evidence="1">Uncharacterized protein</fullName>
    </submittedName>
</protein>
<dbReference type="PATRIC" id="fig|400092.3.peg.3163"/>
<dbReference type="HOGENOM" id="CLU_2495237_0_0_10"/>
<dbReference type="EMBL" id="CP009621">
    <property type="protein sequence ID" value="AKD04080.1"/>
    <property type="molecule type" value="Genomic_DNA"/>
</dbReference>
<organism evidence="1 2">
    <name type="scientific">Pontibacter korlensis</name>
    <dbReference type="NCBI Taxonomy" id="400092"/>
    <lineage>
        <taxon>Bacteria</taxon>
        <taxon>Pseudomonadati</taxon>
        <taxon>Bacteroidota</taxon>
        <taxon>Cytophagia</taxon>
        <taxon>Cytophagales</taxon>
        <taxon>Hymenobacteraceae</taxon>
        <taxon>Pontibacter</taxon>
    </lineage>
</organism>
<dbReference type="KEGG" id="pko:PKOR_14485"/>